<evidence type="ECO:0000313" key="2">
    <source>
        <dbReference type="Proteomes" id="UP000270866"/>
    </source>
</evidence>
<protein>
    <submittedName>
        <fullName evidence="1">Uncharacterized protein</fullName>
    </submittedName>
</protein>
<name>A0A3L6MRJ8_FUSOX</name>
<evidence type="ECO:0000313" key="1">
    <source>
        <dbReference type="EMBL" id="RKK06791.1"/>
    </source>
</evidence>
<dbReference type="Proteomes" id="UP000270866">
    <property type="component" value="Unassembled WGS sequence"/>
</dbReference>
<organism evidence="1 2">
    <name type="scientific">Fusarium oxysporum f. sp. cepae</name>
    <dbReference type="NCBI Taxonomy" id="396571"/>
    <lineage>
        <taxon>Eukaryota</taxon>
        <taxon>Fungi</taxon>
        <taxon>Dikarya</taxon>
        <taxon>Ascomycota</taxon>
        <taxon>Pezizomycotina</taxon>
        <taxon>Sordariomycetes</taxon>
        <taxon>Hypocreomycetidae</taxon>
        <taxon>Hypocreales</taxon>
        <taxon>Nectriaceae</taxon>
        <taxon>Fusarium</taxon>
        <taxon>Fusarium oxysporum species complex</taxon>
    </lineage>
</organism>
<proteinExistence type="predicted"/>
<reference evidence="1 2" key="1">
    <citation type="journal article" date="2018" name="Sci. Rep.">
        <title>Characterisation of pathogen-specific regions and novel effector candidates in Fusarium oxysporum f. sp. cepae.</title>
        <authorList>
            <person name="Armitage A.D."/>
            <person name="Taylor A."/>
            <person name="Sobczyk M.K."/>
            <person name="Baxter L."/>
            <person name="Greenfield B.P."/>
            <person name="Bates H.J."/>
            <person name="Wilson F."/>
            <person name="Jackson A.C."/>
            <person name="Ott S."/>
            <person name="Harrison R.J."/>
            <person name="Clarkson J.P."/>
        </authorList>
    </citation>
    <scope>NUCLEOTIDE SEQUENCE [LARGE SCALE GENOMIC DNA]</scope>
    <source>
        <strain evidence="1 2">FoC_Fus2</strain>
    </source>
</reference>
<dbReference type="AlphaFoldDB" id="A0A3L6MRJ8"/>
<accession>A0A3L6MRJ8</accession>
<gene>
    <name evidence="1" type="ORF">BFJ65_g18345</name>
</gene>
<comment type="caution">
    <text evidence="1">The sequence shown here is derived from an EMBL/GenBank/DDBJ whole genome shotgun (WGS) entry which is preliminary data.</text>
</comment>
<sequence length="57" mass="6359">MGNAHVNMPDTVVDIVRSKTISDFRNITADSLVPLLLLKEPDGARKETYCNKVRKTS</sequence>
<dbReference type="EMBL" id="MRCU01000019">
    <property type="protein sequence ID" value="RKK06791.1"/>
    <property type="molecule type" value="Genomic_DNA"/>
</dbReference>